<dbReference type="Proteomes" id="UP000587991">
    <property type="component" value="Unassembled WGS sequence"/>
</dbReference>
<evidence type="ECO:0000256" key="2">
    <source>
        <dbReference type="ARBA" id="ARBA00023315"/>
    </source>
</evidence>
<keyword evidence="2" id="KW-0012">Acyltransferase</keyword>
<feature type="domain" description="N-acetyltransferase" evidence="3">
    <location>
        <begin position="149"/>
        <end position="308"/>
    </location>
</feature>
<comment type="caution">
    <text evidence="4">The sequence shown here is derived from an EMBL/GenBank/DDBJ whole genome shotgun (WGS) entry which is preliminary data.</text>
</comment>
<protein>
    <submittedName>
        <fullName evidence="4">GNAT family N-acetyltransferase</fullName>
    </submittedName>
</protein>
<dbReference type="RefSeq" id="WP_168877275.1">
    <property type="nucleotide sequence ID" value="NZ_JABAIM010000002.1"/>
</dbReference>
<dbReference type="InterPro" id="IPR000182">
    <property type="entry name" value="GNAT_dom"/>
</dbReference>
<dbReference type="GO" id="GO:0016747">
    <property type="term" value="F:acyltransferase activity, transferring groups other than amino-acyl groups"/>
    <property type="evidence" value="ECO:0007669"/>
    <property type="project" value="InterPro"/>
</dbReference>
<evidence type="ECO:0000259" key="3">
    <source>
        <dbReference type="PROSITE" id="PS51186"/>
    </source>
</evidence>
<dbReference type="EMBL" id="JABAIM010000002">
    <property type="protein sequence ID" value="NLR75622.1"/>
    <property type="molecule type" value="Genomic_DNA"/>
</dbReference>
<name>A0A847SIB5_9NEIS</name>
<reference evidence="4 5" key="1">
    <citation type="submission" date="2020-04" db="EMBL/GenBank/DDBJ databases">
        <title>Draft genome of Leeia sp. IMCC25680.</title>
        <authorList>
            <person name="Song J."/>
            <person name="Cho J.-C."/>
        </authorList>
    </citation>
    <scope>NUCLEOTIDE SEQUENCE [LARGE SCALE GENOMIC DNA]</scope>
    <source>
        <strain evidence="4 5">IMCC25680</strain>
    </source>
</reference>
<organism evidence="4 5">
    <name type="scientific">Leeia aquatica</name>
    <dbReference type="NCBI Taxonomy" id="2725557"/>
    <lineage>
        <taxon>Bacteria</taxon>
        <taxon>Pseudomonadati</taxon>
        <taxon>Pseudomonadota</taxon>
        <taxon>Betaproteobacteria</taxon>
        <taxon>Neisseriales</taxon>
        <taxon>Leeiaceae</taxon>
        <taxon>Leeia</taxon>
    </lineage>
</organism>
<dbReference type="SUPFAM" id="SSF55729">
    <property type="entry name" value="Acyl-CoA N-acyltransferases (Nat)"/>
    <property type="match status" value="2"/>
</dbReference>
<evidence type="ECO:0000256" key="1">
    <source>
        <dbReference type="ARBA" id="ARBA00022679"/>
    </source>
</evidence>
<dbReference type="PROSITE" id="PS51186">
    <property type="entry name" value="GNAT"/>
    <property type="match status" value="2"/>
</dbReference>
<keyword evidence="1 4" id="KW-0808">Transferase</keyword>
<dbReference type="AlphaFoldDB" id="A0A847SIB5"/>
<dbReference type="Pfam" id="PF13420">
    <property type="entry name" value="Acetyltransf_4"/>
    <property type="match status" value="1"/>
</dbReference>
<keyword evidence="5" id="KW-1185">Reference proteome</keyword>
<accession>A0A847SIB5</accession>
<gene>
    <name evidence="4" type="ORF">HF682_10660</name>
</gene>
<dbReference type="PANTHER" id="PTHR43072">
    <property type="entry name" value="N-ACETYLTRANSFERASE"/>
    <property type="match status" value="1"/>
</dbReference>
<sequence>MTEAVVLQSARPEHRAEVDVLLQQAGLSSMGLDSAYAQGWVALSGARVVGFLTADQVGEAALVRSLAVDPGWRCQGVAARLLARCKRDWRAQGVRQLWLLTETAVDWFTQQGFQELGREALPVFWQSHPLVTSVCAGSAHLMHCRLLQWQVRPATEADQPAIADIFNHAVLHTAHTFEEVARDAEAQAAWWAARQASGEAVFVAEDEDGRILGWSALGRFRARPSYRYTGEHSVYLAPAAKGQGIGTPLLRAVMQAAQDLGWHTLIAVIALPNDSSVALHAAAGFEQCGWLREVGNKFGEWRDLMLMQVILPAEPSVA</sequence>
<dbReference type="Pfam" id="PF13508">
    <property type="entry name" value="Acetyltransf_7"/>
    <property type="match status" value="1"/>
</dbReference>
<feature type="domain" description="N-acetyltransferase" evidence="3">
    <location>
        <begin position="1"/>
        <end position="131"/>
    </location>
</feature>
<evidence type="ECO:0000313" key="4">
    <source>
        <dbReference type="EMBL" id="NLR75622.1"/>
    </source>
</evidence>
<dbReference type="InterPro" id="IPR016181">
    <property type="entry name" value="Acyl_CoA_acyltransferase"/>
</dbReference>
<dbReference type="Gene3D" id="3.40.630.30">
    <property type="match status" value="2"/>
</dbReference>
<dbReference type="CDD" id="cd04301">
    <property type="entry name" value="NAT_SF"/>
    <property type="match status" value="2"/>
</dbReference>
<proteinExistence type="predicted"/>
<evidence type="ECO:0000313" key="5">
    <source>
        <dbReference type="Proteomes" id="UP000587991"/>
    </source>
</evidence>
<dbReference type="PANTHER" id="PTHR43072:SF23">
    <property type="entry name" value="UPF0039 PROTEIN C11D3.02C"/>
    <property type="match status" value="1"/>
</dbReference>